<dbReference type="Gene3D" id="3.40.850.10">
    <property type="entry name" value="Kinesin motor domain"/>
    <property type="match status" value="1"/>
</dbReference>
<dbReference type="InterPro" id="IPR000253">
    <property type="entry name" value="FHA_dom"/>
</dbReference>
<dbReference type="SUPFAM" id="SSF49879">
    <property type="entry name" value="SMAD/FHA domain"/>
    <property type="match status" value="1"/>
</dbReference>
<dbReference type="GO" id="GO:0005524">
    <property type="term" value="F:ATP binding"/>
    <property type="evidence" value="ECO:0007669"/>
    <property type="project" value="UniProtKB-UniRule"/>
</dbReference>
<feature type="coiled-coil region" evidence="6">
    <location>
        <begin position="693"/>
        <end position="731"/>
    </location>
</feature>
<dbReference type="FunFam" id="3.30.1520.10:FF:000044">
    <property type="entry name" value="Kinesin-like protein KIF16B"/>
    <property type="match status" value="1"/>
</dbReference>
<feature type="compositionally biased region" description="Polar residues" evidence="7">
    <location>
        <begin position="965"/>
        <end position="977"/>
    </location>
</feature>
<feature type="domain" description="Kinesin motor" evidence="8">
    <location>
        <begin position="62"/>
        <end position="411"/>
    </location>
</feature>
<feature type="coiled-coil region" evidence="6">
    <location>
        <begin position="842"/>
        <end position="909"/>
    </location>
</feature>
<reference evidence="10" key="2">
    <citation type="submission" date="2020-05" db="UniProtKB">
        <authorList>
            <consortium name="EnsemblMetazoa"/>
        </authorList>
    </citation>
    <scope>IDENTIFICATION</scope>
    <source>
        <strain evidence="10">Epiroticus2</strain>
    </source>
</reference>
<protein>
    <recommendedName>
        <fullName evidence="12">Kinesin motor domain-containing protein</fullName>
    </recommendedName>
</protein>
<dbReference type="SUPFAM" id="SSF64268">
    <property type="entry name" value="PX domain"/>
    <property type="match status" value="1"/>
</dbReference>
<feature type="region of interest" description="Disordered" evidence="7">
    <location>
        <begin position="1086"/>
        <end position="1144"/>
    </location>
</feature>
<reference evidence="11" key="1">
    <citation type="submission" date="2013-03" db="EMBL/GenBank/DDBJ databases">
        <title>The Genome Sequence of Anopheles epiroticus epiroticus2.</title>
        <authorList>
            <consortium name="The Broad Institute Genomics Platform"/>
            <person name="Neafsey D.E."/>
            <person name="Howell P."/>
            <person name="Walker B."/>
            <person name="Young S.K."/>
            <person name="Zeng Q."/>
            <person name="Gargeya S."/>
            <person name="Fitzgerald M."/>
            <person name="Haas B."/>
            <person name="Abouelleil A."/>
            <person name="Allen A.W."/>
            <person name="Alvarado L."/>
            <person name="Arachchi H.M."/>
            <person name="Berlin A.M."/>
            <person name="Chapman S.B."/>
            <person name="Gainer-Dewar J."/>
            <person name="Goldberg J."/>
            <person name="Griggs A."/>
            <person name="Gujja S."/>
            <person name="Hansen M."/>
            <person name="Howarth C."/>
            <person name="Imamovic A."/>
            <person name="Ireland A."/>
            <person name="Larimer J."/>
            <person name="McCowan C."/>
            <person name="Murphy C."/>
            <person name="Pearson M."/>
            <person name="Poon T.W."/>
            <person name="Priest M."/>
            <person name="Roberts A."/>
            <person name="Saif S."/>
            <person name="Shea T."/>
            <person name="Sisk P."/>
            <person name="Sykes S."/>
            <person name="Wortman J."/>
            <person name="Nusbaum C."/>
            <person name="Birren B."/>
        </authorList>
    </citation>
    <scope>NUCLEOTIDE SEQUENCE [LARGE SCALE GENOMIC DNA]</scope>
    <source>
        <strain evidence="11">Epiroticus2</strain>
    </source>
</reference>
<sequence>MPVLSFGVVIEVVPNNGAFAVARLSEFIIKRNREKWQQRHGAVRLSAGSKHDYDSRTSQNSPIKAEVGREHELGAKLIVQMDGKKTRLLKPKLGTGNGVRGDLASRAAQDPFNDFTFDHSYWSVDERDPHFTPQETVFDDLGTEIVDCAFQGYNACVFAYGQTGSGKTFTMMGTPEAQGLIPRICRSLFARMKLGQEEGTGFKTQCSYLEIYNERVKDLLGPSSAGHGLRVREHRTLGPYVESLSQHPVSDYSEIQNCMIQGNIQRTTASTNMNDTSSRSHAIFTITFVQARYLNDLPSETVSKIHLVDLAGSERANATGATGQRLKEGAHINKSLVTLGSVISALAEQTNPTNNKRVLYIPYRDSILTWLLKDSLGGNSKTIMIAAISPADVNYSETLSTLRYANRAKNIINKPTINEDPNVKLIRELRDEIYKLKLMLSSDSGAALEPQLKVLEDLHKKEAQEKVLTEEWTEKWREAQSILREQRSLGLRKSGVGVVLDSEVPHLIGIHDDISTGVTLYSLKEGETTIGTDEAPYPQDISLSGIGIAPEHCRIVLANGNATIYPNPNATCLLNASIIEVPTAISQGDILLLGRTNMFRYNNPAEAAKMRQENNHQQRSSRLDLSRLSLIAASRENLCASFMSDDDGGVNGSSLSLFGGGGTMASPQGAFRFRQYTPSREDAELQDEHRKILSTIENALRQLNLERTRMHEQFKHKIKLCTEELERLESTKRDRLTILDCRIGELLARKEMVLWEKSNEKTQVDILVRQLSALQTQLDTKKRDFYEYVAKELQELQDCGRLDEASSELIRNAPQTEDYSEILLQISRSLDNYSQQYIREFVRRNRDELNKYEAELSEKEQQLAESTQKIADLDQKIQELELQNRELLEQRTQQELEQIQQKKLSLTLNLKHTNGTADGEGTDEPTDLLLGANRAGTLETCDTFHTANSDCSFVSALNTPALSSLNQIIPTPSSTEDGGTESDTGDRDYEEATSNGGLHGGMSDSGVSFETNRATDSAAAMLAGGQDEVESEGSVDRQTAESVSGTAKLLFQSDDHCLLLATSSTPHPKYGSKKLPPATTATVIVTDGSALAPRMRHKSSDSEEERATVTTLSSIGTPGSNRLKLSVPNRNRSNSNSKSSSMRTEIFDIRHGVHPLRVSSVSSGTDGSHEEEEYEEEEVNGRRRQEVVDDEEERRSRGSSIDNSSITSSTANLILCEMNHLRESIASKKAEIMKILETNGDKKLLDGKIGELQDLQKRIVQLEIKIQDVEKSCLSDGELQLDSMRDIPESFTDSDDSRVGNSCIYPGYMRARDQGSIYAPSVTRSLPSMEGTYRSDHLINIPTYIIRGAGKQTHYEYEVKINLPDERWTLLRRYSRFRELHLTMKKLYGDKIATIPFPRRELFASNTESVAKTRRRQLETYLRRLLVVCAKIPHCPIYEGEGRPGLTKQTLIEFHPFFKKGLFETGKHGTG</sequence>
<evidence type="ECO:0000313" key="11">
    <source>
        <dbReference type="Proteomes" id="UP000075885"/>
    </source>
</evidence>
<keyword evidence="1 5" id="KW-0547">Nucleotide-binding</keyword>
<evidence type="ECO:0000256" key="3">
    <source>
        <dbReference type="ARBA" id="ARBA00023054"/>
    </source>
</evidence>
<dbReference type="Pfam" id="PF00225">
    <property type="entry name" value="Kinesin"/>
    <property type="match status" value="1"/>
</dbReference>
<dbReference type="CDD" id="cd01365">
    <property type="entry name" value="KISc_KIF1A_KIF1B"/>
    <property type="match status" value="1"/>
</dbReference>
<evidence type="ECO:0000256" key="7">
    <source>
        <dbReference type="SAM" id="MobiDB-lite"/>
    </source>
</evidence>
<evidence type="ECO:0008006" key="12">
    <source>
        <dbReference type="Google" id="ProtNLM"/>
    </source>
</evidence>
<dbReference type="Proteomes" id="UP000075885">
    <property type="component" value="Unassembled WGS sequence"/>
</dbReference>
<dbReference type="GO" id="GO:0008017">
    <property type="term" value="F:microtubule binding"/>
    <property type="evidence" value="ECO:0007669"/>
    <property type="project" value="InterPro"/>
</dbReference>
<dbReference type="GO" id="GO:0035091">
    <property type="term" value="F:phosphatidylinositol binding"/>
    <property type="evidence" value="ECO:0007669"/>
    <property type="project" value="InterPro"/>
</dbReference>
<name>A0A182PK45_9DIPT</name>
<dbReference type="InterPro" id="IPR027417">
    <property type="entry name" value="P-loop_NTPase"/>
</dbReference>
<keyword evidence="2 5" id="KW-0067">ATP-binding</keyword>
<feature type="compositionally biased region" description="Polar residues" evidence="7">
    <location>
        <begin position="1108"/>
        <end position="1120"/>
    </location>
</feature>
<dbReference type="Pfam" id="PF00787">
    <property type="entry name" value="PX"/>
    <property type="match status" value="1"/>
</dbReference>
<dbReference type="CDD" id="cd22708">
    <property type="entry name" value="FHA_KIF16"/>
    <property type="match status" value="1"/>
</dbReference>
<evidence type="ECO:0000256" key="6">
    <source>
        <dbReference type="SAM" id="Coils"/>
    </source>
</evidence>
<dbReference type="CDD" id="cd06874">
    <property type="entry name" value="PX_KIF16B_SNX23"/>
    <property type="match status" value="1"/>
</dbReference>
<dbReference type="Pfam" id="PF00498">
    <property type="entry name" value="FHA"/>
    <property type="match status" value="1"/>
</dbReference>
<accession>A0A182PK45</accession>
<organism evidence="10 11">
    <name type="scientific">Anopheles epiroticus</name>
    <dbReference type="NCBI Taxonomy" id="199890"/>
    <lineage>
        <taxon>Eukaryota</taxon>
        <taxon>Metazoa</taxon>
        <taxon>Ecdysozoa</taxon>
        <taxon>Arthropoda</taxon>
        <taxon>Hexapoda</taxon>
        <taxon>Insecta</taxon>
        <taxon>Pterygota</taxon>
        <taxon>Neoptera</taxon>
        <taxon>Endopterygota</taxon>
        <taxon>Diptera</taxon>
        <taxon>Nematocera</taxon>
        <taxon>Culicoidea</taxon>
        <taxon>Culicidae</taxon>
        <taxon>Anophelinae</taxon>
        <taxon>Anopheles</taxon>
    </lineage>
</organism>
<dbReference type="SMART" id="SM00129">
    <property type="entry name" value="KISc"/>
    <property type="match status" value="1"/>
</dbReference>
<dbReference type="VEuPathDB" id="VectorBase:AEPI007311"/>
<keyword evidence="11" id="KW-1185">Reference proteome</keyword>
<evidence type="ECO:0000313" key="10">
    <source>
        <dbReference type="EnsemblMetazoa" id="AEPI007311-PA"/>
    </source>
</evidence>
<dbReference type="InterPro" id="IPR019821">
    <property type="entry name" value="Kinesin_motor_CS"/>
</dbReference>
<feature type="compositionally biased region" description="Basic and acidic residues" evidence="7">
    <location>
        <begin position="1098"/>
        <end position="1107"/>
    </location>
</feature>
<evidence type="ECO:0000259" key="9">
    <source>
        <dbReference type="PROSITE" id="PS50195"/>
    </source>
</evidence>
<dbReference type="PROSITE" id="PS00411">
    <property type="entry name" value="KINESIN_MOTOR_1"/>
    <property type="match status" value="1"/>
</dbReference>
<dbReference type="PROSITE" id="PS50067">
    <property type="entry name" value="KINESIN_MOTOR_2"/>
    <property type="match status" value="1"/>
</dbReference>
<evidence type="ECO:0000256" key="4">
    <source>
        <dbReference type="ARBA" id="ARBA00023175"/>
    </source>
</evidence>
<proteinExistence type="inferred from homology"/>
<dbReference type="EnsemblMetazoa" id="AEPI007311-RA">
    <property type="protein sequence ID" value="AEPI007311-PA"/>
    <property type="gene ID" value="AEPI007311"/>
</dbReference>
<feature type="region of interest" description="Disordered" evidence="7">
    <location>
        <begin position="965"/>
        <end position="1009"/>
    </location>
</feature>
<dbReference type="GO" id="GO:0007018">
    <property type="term" value="P:microtubule-based movement"/>
    <property type="evidence" value="ECO:0007669"/>
    <property type="project" value="InterPro"/>
</dbReference>
<evidence type="ECO:0000256" key="5">
    <source>
        <dbReference type="PROSITE-ProRule" id="PRU00283"/>
    </source>
</evidence>
<dbReference type="GO" id="GO:0003777">
    <property type="term" value="F:microtubule motor activity"/>
    <property type="evidence" value="ECO:0007669"/>
    <property type="project" value="InterPro"/>
</dbReference>
<dbReference type="FunFam" id="3.40.850.10:FF:000021">
    <property type="entry name" value="kinesin-like protein KIF16B isoform X1"/>
    <property type="match status" value="1"/>
</dbReference>
<keyword evidence="3 6" id="KW-0175">Coiled coil</keyword>
<dbReference type="InterPro" id="IPR036871">
    <property type="entry name" value="PX_dom_sf"/>
</dbReference>
<feature type="coiled-coil region" evidence="6">
    <location>
        <begin position="1245"/>
        <end position="1272"/>
    </location>
</feature>
<dbReference type="Gene3D" id="2.60.200.20">
    <property type="match status" value="1"/>
</dbReference>
<feature type="region of interest" description="Disordered" evidence="7">
    <location>
        <begin position="43"/>
        <end position="62"/>
    </location>
</feature>
<feature type="region of interest" description="Disordered" evidence="7">
    <location>
        <begin position="1157"/>
        <end position="1204"/>
    </location>
</feature>
<dbReference type="SUPFAM" id="SSF52540">
    <property type="entry name" value="P-loop containing nucleoside triphosphate hydrolases"/>
    <property type="match status" value="1"/>
</dbReference>
<dbReference type="InterPro" id="IPR008984">
    <property type="entry name" value="SMAD_FHA_dom_sf"/>
</dbReference>
<dbReference type="PANTHER" id="PTHR47117:SF6">
    <property type="entry name" value="KINESIN-LIKE PROTEIN KIF16B"/>
    <property type="match status" value="1"/>
</dbReference>
<dbReference type="PANTHER" id="PTHR47117">
    <property type="entry name" value="STAR-RELATED LIPID TRANSFER PROTEIN 9"/>
    <property type="match status" value="1"/>
</dbReference>
<feature type="compositionally biased region" description="Low complexity" evidence="7">
    <location>
        <begin position="1129"/>
        <end position="1141"/>
    </location>
</feature>
<evidence type="ECO:0000259" key="8">
    <source>
        <dbReference type="PROSITE" id="PS50067"/>
    </source>
</evidence>
<dbReference type="STRING" id="199890.A0A182PK45"/>
<dbReference type="InterPro" id="IPR001752">
    <property type="entry name" value="Kinesin_motor_dom"/>
</dbReference>
<keyword evidence="4 5" id="KW-0505">Motor protein</keyword>
<dbReference type="FunFam" id="2.60.200.20:FF:000042">
    <property type="entry name" value="Kinesin-like protein Klp98A"/>
    <property type="match status" value="1"/>
</dbReference>
<feature type="binding site" evidence="5">
    <location>
        <begin position="161"/>
        <end position="168"/>
    </location>
    <ligand>
        <name>ATP</name>
        <dbReference type="ChEBI" id="CHEBI:30616"/>
    </ligand>
</feature>
<feature type="domain" description="PX" evidence="9">
    <location>
        <begin position="1335"/>
        <end position="1471"/>
    </location>
</feature>
<dbReference type="Gene3D" id="3.30.1520.10">
    <property type="entry name" value="Phox-like domain"/>
    <property type="match status" value="1"/>
</dbReference>
<evidence type="ECO:0000256" key="2">
    <source>
        <dbReference type="ARBA" id="ARBA00022840"/>
    </source>
</evidence>
<feature type="region of interest" description="Disordered" evidence="7">
    <location>
        <begin position="1022"/>
        <end position="1041"/>
    </location>
</feature>
<dbReference type="PRINTS" id="PR00380">
    <property type="entry name" value="KINESINHEAVY"/>
</dbReference>
<dbReference type="InterPro" id="IPR001683">
    <property type="entry name" value="PX_dom"/>
</dbReference>
<comment type="similarity">
    <text evidence="5">Belongs to the TRAFAC class myosin-kinesin ATPase superfamily. Kinesin family.</text>
</comment>
<dbReference type="SMART" id="SM00312">
    <property type="entry name" value="PX"/>
    <property type="match status" value="1"/>
</dbReference>
<dbReference type="InterPro" id="IPR036961">
    <property type="entry name" value="Kinesin_motor_dom_sf"/>
</dbReference>
<evidence type="ECO:0000256" key="1">
    <source>
        <dbReference type="ARBA" id="ARBA00022741"/>
    </source>
</evidence>
<dbReference type="PROSITE" id="PS50195">
    <property type="entry name" value="PX"/>
    <property type="match status" value="1"/>
</dbReference>
<feature type="compositionally biased region" description="Acidic residues" evidence="7">
    <location>
        <begin position="1169"/>
        <end position="1178"/>
    </location>
</feature>